<accession>A0ABM0Q5K5</accession>
<dbReference type="SMART" id="SM01127">
    <property type="entry name" value="DDHD"/>
    <property type="match status" value="1"/>
</dbReference>
<keyword evidence="2" id="KW-1185">Reference proteome</keyword>
<name>A0ABM0Q5K5_GALVR</name>
<protein>
    <submittedName>
        <fullName evidence="3">Membrane-associated phosphatidylinositol transfer protein 2-like</fullName>
    </submittedName>
</protein>
<reference evidence="3" key="1">
    <citation type="submission" date="2025-08" db="UniProtKB">
        <authorList>
            <consortium name="RefSeq"/>
        </authorList>
    </citation>
    <scope>IDENTIFICATION</scope>
</reference>
<proteinExistence type="predicted"/>
<dbReference type="PANTHER" id="PTHR10658">
    <property type="entry name" value="PHOSPHATIDYLINOSITOL TRANSFER PROTEIN"/>
    <property type="match status" value="1"/>
</dbReference>
<dbReference type="RefSeq" id="XP_008563646.1">
    <property type="nucleotide sequence ID" value="XM_008565424.1"/>
</dbReference>
<organism evidence="2 3">
    <name type="scientific">Galeopterus variegatus</name>
    <name type="common">Malayan flying lemur</name>
    <name type="synonym">Cynocephalus variegatus</name>
    <dbReference type="NCBI Taxonomy" id="482537"/>
    <lineage>
        <taxon>Eukaryota</taxon>
        <taxon>Metazoa</taxon>
        <taxon>Chordata</taxon>
        <taxon>Craniata</taxon>
        <taxon>Vertebrata</taxon>
        <taxon>Euteleostomi</taxon>
        <taxon>Mammalia</taxon>
        <taxon>Eutheria</taxon>
        <taxon>Euarchontoglires</taxon>
        <taxon>Dermoptera</taxon>
        <taxon>Cynocephalidae</taxon>
        <taxon>Galeopterus</taxon>
    </lineage>
</organism>
<gene>
    <name evidence="3" type="primary">LOC103584405</name>
</gene>
<sequence>FQLRPACQQVYNLFHPADPSASRLEPLLERRFHALPPFSIPRYQRYPLGDGCSALLADALQTHTVVFQEHAAPSSPDTAPTSRGFRRASEISIASQVSGMAESYTASSIAQSECTARLPVPSSPEPAGCVWRHFWLPRLGRGL</sequence>
<feature type="non-terminal residue" evidence="3">
    <location>
        <position position="1"/>
    </location>
</feature>
<dbReference type="Proteomes" id="UP000694923">
    <property type="component" value="Unplaced"/>
</dbReference>
<feature type="domain" description="DDHD" evidence="1">
    <location>
        <begin position="1"/>
        <end position="143"/>
    </location>
</feature>
<evidence type="ECO:0000259" key="1">
    <source>
        <dbReference type="PROSITE" id="PS51043"/>
    </source>
</evidence>
<dbReference type="InterPro" id="IPR001666">
    <property type="entry name" value="PI_transfer"/>
</dbReference>
<dbReference type="InterPro" id="IPR004177">
    <property type="entry name" value="DDHD_dom"/>
</dbReference>
<evidence type="ECO:0000313" key="3">
    <source>
        <dbReference type="RefSeq" id="XP_008563646.1"/>
    </source>
</evidence>
<dbReference type="GeneID" id="103584405"/>
<dbReference type="Pfam" id="PF02862">
    <property type="entry name" value="DDHD"/>
    <property type="match status" value="1"/>
</dbReference>
<dbReference type="PROSITE" id="PS51043">
    <property type="entry name" value="DDHD"/>
    <property type="match status" value="1"/>
</dbReference>
<dbReference type="PANTHER" id="PTHR10658:SF41">
    <property type="entry name" value="MEMBRANE-ASSOCIATED PHOSPHATIDYLINOSITOL TRANSFER PROTEIN 2"/>
    <property type="match status" value="1"/>
</dbReference>
<evidence type="ECO:0000313" key="2">
    <source>
        <dbReference type="Proteomes" id="UP000694923"/>
    </source>
</evidence>